<dbReference type="Proteomes" id="UP001184614">
    <property type="component" value="Unassembled WGS sequence"/>
</dbReference>
<sequence>MKISAQNVHKLVLIAKHVNGNLVEPFTARDLHRILPSWNYTDYFGFLAYNSDYNILIQVSLLIRVDRGSYSLNSYSKPPTEDPIVK</sequence>
<evidence type="ECO:0000313" key="1">
    <source>
        <dbReference type="EMBL" id="MDR6434719.1"/>
    </source>
</evidence>
<protein>
    <submittedName>
        <fullName evidence="1">Uncharacterized protein</fullName>
    </submittedName>
</protein>
<comment type="caution">
    <text evidence="1">The sequence shown here is derived from an EMBL/GenBank/DDBJ whole genome shotgun (WGS) entry which is preliminary data.</text>
</comment>
<organism evidence="1 2">
    <name type="scientific">Brucella pseudogrignonensis</name>
    <dbReference type="NCBI Taxonomy" id="419475"/>
    <lineage>
        <taxon>Bacteria</taxon>
        <taxon>Pseudomonadati</taxon>
        <taxon>Pseudomonadota</taxon>
        <taxon>Alphaproteobacteria</taxon>
        <taxon>Hyphomicrobiales</taxon>
        <taxon>Brucellaceae</taxon>
        <taxon>Brucella/Ochrobactrum group</taxon>
        <taxon>Brucella</taxon>
    </lineage>
</organism>
<gene>
    <name evidence="1" type="ORF">J2782_004472</name>
</gene>
<keyword evidence="2" id="KW-1185">Reference proteome</keyword>
<reference evidence="1 2" key="1">
    <citation type="submission" date="2023-07" db="EMBL/GenBank/DDBJ databases">
        <title>Sorghum-associated microbial communities from plants grown in Nebraska, USA.</title>
        <authorList>
            <person name="Schachtman D."/>
        </authorList>
    </citation>
    <scope>NUCLEOTIDE SEQUENCE [LARGE SCALE GENOMIC DNA]</scope>
    <source>
        <strain evidence="1 2">DS1730</strain>
    </source>
</reference>
<proteinExistence type="predicted"/>
<accession>A0ABU1MF86</accession>
<evidence type="ECO:0000313" key="2">
    <source>
        <dbReference type="Proteomes" id="UP001184614"/>
    </source>
</evidence>
<name>A0ABU1MF86_9HYPH</name>
<dbReference type="EMBL" id="JAVDQT010000014">
    <property type="protein sequence ID" value="MDR6434719.1"/>
    <property type="molecule type" value="Genomic_DNA"/>
</dbReference>